<keyword evidence="6 13" id="KW-0812">Transmembrane</keyword>
<dbReference type="CDD" id="cd01347">
    <property type="entry name" value="ligand_gated_channel"/>
    <property type="match status" value="1"/>
</dbReference>
<evidence type="ECO:0000256" key="11">
    <source>
        <dbReference type="ARBA" id="ARBA00023170"/>
    </source>
</evidence>
<evidence type="ECO:0000256" key="4">
    <source>
        <dbReference type="ARBA" id="ARBA00022452"/>
    </source>
</evidence>
<keyword evidence="5" id="KW-0410">Iron transport</keyword>
<dbReference type="InterPro" id="IPR036942">
    <property type="entry name" value="Beta-barrel_TonB_sf"/>
</dbReference>
<evidence type="ECO:0000256" key="8">
    <source>
        <dbReference type="ARBA" id="ARBA00023065"/>
    </source>
</evidence>
<protein>
    <submittedName>
        <fullName evidence="18">TonB-dependent receptor family protein</fullName>
    </submittedName>
</protein>
<evidence type="ECO:0000256" key="12">
    <source>
        <dbReference type="ARBA" id="ARBA00023237"/>
    </source>
</evidence>
<proteinExistence type="inferred from homology"/>
<dbReference type="Gene3D" id="2.170.130.10">
    <property type="entry name" value="TonB-dependent receptor, plug domain"/>
    <property type="match status" value="1"/>
</dbReference>
<keyword evidence="9 14" id="KW-0798">TonB box</keyword>
<dbReference type="InterPro" id="IPR039426">
    <property type="entry name" value="TonB-dep_rcpt-like"/>
</dbReference>
<accession>A0ABW0L0C6</accession>
<keyword evidence="7" id="KW-0408">Iron</keyword>
<keyword evidence="10 13" id="KW-0472">Membrane</keyword>
<feature type="chain" id="PRO_5047343117" evidence="15">
    <location>
        <begin position="33"/>
        <end position="716"/>
    </location>
</feature>
<evidence type="ECO:0000256" key="7">
    <source>
        <dbReference type="ARBA" id="ARBA00023004"/>
    </source>
</evidence>
<dbReference type="InterPro" id="IPR006311">
    <property type="entry name" value="TAT_signal"/>
</dbReference>
<evidence type="ECO:0000256" key="1">
    <source>
        <dbReference type="ARBA" id="ARBA00004571"/>
    </source>
</evidence>
<dbReference type="Pfam" id="PF00593">
    <property type="entry name" value="TonB_dep_Rec_b-barrel"/>
    <property type="match status" value="1"/>
</dbReference>
<feature type="domain" description="TonB-dependent receptor-like beta-barrel" evidence="16">
    <location>
        <begin position="254"/>
        <end position="678"/>
    </location>
</feature>
<keyword evidence="3 13" id="KW-0813">Transport</keyword>
<evidence type="ECO:0000256" key="10">
    <source>
        <dbReference type="ARBA" id="ARBA00023136"/>
    </source>
</evidence>
<dbReference type="InterPro" id="IPR012910">
    <property type="entry name" value="Plug_dom"/>
</dbReference>
<dbReference type="InterPro" id="IPR037066">
    <property type="entry name" value="Plug_dom_sf"/>
</dbReference>
<dbReference type="PANTHER" id="PTHR32552:SF81">
    <property type="entry name" value="TONB-DEPENDENT OUTER MEMBRANE RECEPTOR"/>
    <property type="match status" value="1"/>
</dbReference>
<evidence type="ECO:0000259" key="17">
    <source>
        <dbReference type="Pfam" id="PF07715"/>
    </source>
</evidence>
<dbReference type="Proteomes" id="UP001596050">
    <property type="component" value="Unassembled WGS sequence"/>
</dbReference>
<evidence type="ECO:0000313" key="19">
    <source>
        <dbReference type="Proteomes" id="UP001596050"/>
    </source>
</evidence>
<evidence type="ECO:0000256" key="13">
    <source>
        <dbReference type="PROSITE-ProRule" id="PRU01360"/>
    </source>
</evidence>
<dbReference type="PROSITE" id="PS51318">
    <property type="entry name" value="TAT"/>
    <property type="match status" value="1"/>
</dbReference>
<keyword evidence="4 13" id="KW-1134">Transmembrane beta strand</keyword>
<dbReference type="PROSITE" id="PS52016">
    <property type="entry name" value="TONB_DEPENDENT_REC_3"/>
    <property type="match status" value="1"/>
</dbReference>
<organism evidence="18 19">
    <name type="scientific">Massilia niabensis</name>
    <dbReference type="NCBI Taxonomy" id="544910"/>
    <lineage>
        <taxon>Bacteria</taxon>
        <taxon>Pseudomonadati</taxon>
        <taxon>Pseudomonadota</taxon>
        <taxon>Betaproteobacteria</taxon>
        <taxon>Burkholderiales</taxon>
        <taxon>Oxalobacteraceae</taxon>
        <taxon>Telluria group</taxon>
        <taxon>Massilia</taxon>
    </lineage>
</organism>
<keyword evidence="15" id="KW-0732">Signal</keyword>
<dbReference type="RefSeq" id="WP_379778839.1">
    <property type="nucleotide sequence ID" value="NZ_JBHSMU010000002.1"/>
</dbReference>
<feature type="domain" description="TonB-dependent receptor plug" evidence="17">
    <location>
        <begin position="59"/>
        <end position="168"/>
    </location>
</feature>
<keyword evidence="12 13" id="KW-0998">Cell outer membrane</keyword>
<evidence type="ECO:0000256" key="9">
    <source>
        <dbReference type="ARBA" id="ARBA00023077"/>
    </source>
</evidence>
<keyword evidence="19" id="KW-1185">Reference proteome</keyword>
<dbReference type="Gene3D" id="2.40.170.20">
    <property type="entry name" value="TonB-dependent receptor, beta-barrel domain"/>
    <property type="match status" value="1"/>
</dbReference>
<evidence type="ECO:0000256" key="2">
    <source>
        <dbReference type="ARBA" id="ARBA00009810"/>
    </source>
</evidence>
<evidence type="ECO:0000259" key="16">
    <source>
        <dbReference type="Pfam" id="PF00593"/>
    </source>
</evidence>
<keyword evidence="11 18" id="KW-0675">Receptor</keyword>
<dbReference type="SUPFAM" id="SSF56935">
    <property type="entry name" value="Porins"/>
    <property type="match status" value="1"/>
</dbReference>
<dbReference type="Pfam" id="PF07715">
    <property type="entry name" value="Plug"/>
    <property type="match status" value="1"/>
</dbReference>
<comment type="caution">
    <text evidence="18">The sequence shown here is derived from an EMBL/GenBank/DDBJ whole genome shotgun (WGS) entry which is preliminary data.</text>
</comment>
<evidence type="ECO:0000313" key="18">
    <source>
        <dbReference type="EMBL" id="MFC5458227.1"/>
    </source>
</evidence>
<keyword evidence="8" id="KW-0406">Ion transport</keyword>
<evidence type="ECO:0000256" key="15">
    <source>
        <dbReference type="SAM" id="SignalP"/>
    </source>
</evidence>
<sequence length="716" mass="77934">MQQQPFPSRRRAIAALFATGGAAFAAHGSAMAADEQLQQATPMPVVIVTGSRIEQDSFDFPGAIDNVDAARIGDTQVRVNASEALASVPGLVVHNRENYAQDLQISSRGFGARSAFGVRGVRLIADGIPASMPDGQGQAATFNLDLAERIEVLRGPFSALYGNHSGGVIQLFTREGGGPPALETTVSGGSDGLRKVDISAQGEASGIKYLLDASRFDTDGYRDHSAARRDQGFAKLSMTPSDTSRLTITASTLTQDDTQDPLGVTWATFQRDPRAGEIDTTDPQTPQRTLAKRYNTRKSIEHTQAGATFEQRFGQDRLRLTAWAGNRQVLQYQAFSRGFQAPPTHSGGVIDFDRDFYGADLQWMTVRQVANGKLSTTFGVEYSRSEDDRQGYENFIGNEFGVRGALRRDEINKLSNFDPYVQTQWESGPWTLSAGLRRSSLDVEVSDRFLANGNDSGGVDYSKWTPVAAVMYKVSPQLNVYASAARGFETPTLNELFYSAGGTGFNFRLQPAVSRNIEVGAKAKLGDNTRVEAALFQVRTDDELVVETSGGGRTSYRNASETLRRGAELSLDSQLGAGFSTRVALTLLRATYETPFGSVAAGSRLPGVPRANLFGELAWKDAGGRFGAALETIASSKVYAEDTNREQAAPGYAVVNARVQARQSVDRWRFRQFVRLNNVFDRSYVGSVIVGDANRRYYEAAPGRQWMIGISAQYTF</sequence>
<evidence type="ECO:0000256" key="3">
    <source>
        <dbReference type="ARBA" id="ARBA00022448"/>
    </source>
</evidence>
<dbReference type="InterPro" id="IPR000531">
    <property type="entry name" value="Beta-barrel_TonB"/>
</dbReference>
<dbReference type="PANTHER" id="PTHR32552">
    <property type="entry name" value="FERRICHROME IRON RECEPTOR-RELATED"/>
    <property type="match status" value="1"/>
</dbReference>
<gene>
    <name evidence="18" type="ORF">ACFPN5_00210</name>
</gene>
<reference evidence="19" key="1">
    <citation type="journal article" date="2019" name="Int. J. Syst. Evol. Microbiol.">
        <title>The Global Catalogue of Microorganisms (GCM) 10K type strain sequencing project: providing services to taxonomists for standard genome sequencing and annotation.</title>
        <authorList>
            <consortium name="The Broad Institute Genomics Platform"/>
            <consortium name="The Broad Institute Genome Sequencing Center for Infectious Disease"/>
            <person name="Wu L."/>
            <person name="Ma J."/>
        </authorList>
    </citation>
    <scope>NUCLEOTIDE SEQUENCE [LARGE SCALE GENOMIC DNA]</scope>
    <source>
        <strain evidence="19">KACC 12649</strain>
    </source>
</reference>
<evidence type="ECO:0000256" key="5">
    <source>
        <dbReference type="ARBA" id="ARBA00022496"/>
    </source>
</evidence>
<evidence type="ECO:0000256" key="6">
    <source>
        <dbReference type="ARBA" id="ARBA00022692"/>
    </source>
</evidence>
<dbReference type="EMBL" id="JBHSMU010000002">
    <property type="protein sequence ID" value="MFC5458227.1"/>
    <property type="molecule type" value="Genomic_DNA"/>
</dbReference>
<name>A0ABW0L0C6_9BURK</name>
<comment type="subcellular location">
    <subcellularLocation>
        <location evidence="1 13">Cell outer membrane</location>
        <topology evidence="1 13">Multi-pass membrane protein</topology>
    </subcellularLocation>
</comment>
<feature type="signal peptide" evidence="15">
    <location>
        <begin position="1"/>
        <end position="32"/>
    </location>
</feature>
<evidence type="ECO:0000256" key="14">
    <source>
        <dbReference type="RuleBase" id="RU003357"/>
    </source>
</evidence>
<comment type="similarity">
    <text evidence="2 13 14">Belongs to the TonB-dependent receptor family.</text>
</comment>